<evidence type="ECO:0000259" key="3">
    <source>
        <dbReference type="PROSITE" id="PS51831"/>
    </source>
</evidence>
<feature type="compositionally biased region" description="Basic and acidic residues" evidence="2">
    <location>
        <begin position="27"/>
        <end position="46"/>
    </location>
</feature>
<dbReference type="GO" id="GO:0008832">
    <property type="term" value="F:dGTPase activity"/>
    <property type="evidence" value="ECO:0007669"/>
    <property type="project" value="TreeGrafter"/>
</dbReference>
<evidence type="ECO:0000313" key="5">
    <source>
        <dbReference type="Proteomes" id="UP000183203"/>
    </source>
</evidence>
<dbReference type="InterPro" id="IPR050135">
    <property type="entry name" value="dGTPase-like"/>
</dbReference>
<dbReference type="EMBL" id="FMYG01000003">
    <property type="protein sequence ID" value="SDC03887.1"/>
    <property type="molecule type" value="Genomic_DNA"/>
</dbReference>
<dbReference type="STRING" id="993073.AS029_06025"/>
<reference evidence="4 5" key="1">
    <citation type="submission" date="2016-09" db="EMBL/GenBank/DDBJ databases">
        <authorList>
            <person name="Capua I."/>
            <person name="De Benedictis P."/>
            <person name="Joannis T."/>
            <person name="Lombin L.H."/>
            <person name="Cattoli G."/>
        </authorList>
    </citation>
    <scope>NUCLEOTIDE SEQUENCE [LARGE SCALE GENOMIC DNA]</scope>
    <source>
        <strain evidence="4 5">NIO-1002</strain>
    </source>
</reference>
<organism evidence="4 5">
    <name type="scientific">Microbacterium enclense</name>
    <dbReference type="NCBI Taxonomy" id="993073"/>
    <lineage>
        <taxon>Bacteria</taxon>
        <taxon>Bacillati</taxon>
        <taxon>Actinomycetota</taxon>
        <taxon>Actinomycetes</taxon>
        <taxon>Micrococcales</taxon>
        <taxon>Microbacteriaceae</taxon>
        <taxon>Microbacterium</taxon>
    </lineage>
</organism>
<evidence type="ECO:0000256" key="1">
    <source>
        <dbReference type="ARBA" id="ARBA00022801"/>
    </source>
</evidence>
<protein>
    <submittedName>
        <fullName evidence="4">dGTPase</fullName>
    </submittedName>
</protein>
<proteinExistence type="predicted"/>
<dbReference type="Gene3D" id="1.10.3210.10">
    <property type="entry name" value="Hypothetical protein af1432"/>
    <property type="match status" value="1"/>
</dbReference>
<dbReference type="SMART" id="SM00471">
    <property type="entry name" value="HDc"/>
    <property type="match status" value="1"/>
</dbReference>
<dbReference type="OrthoDB" id="9803619at2"/>
<evidence type="ECO:0000256" key="2">
    <source>
        <dbReference type="SAM" id="MobiDB-lite"/>
    </source>
</evidence>
<dbReference type="InterPro" id="IPR003607">
    <property type="entry name" value="HD/PDEase_dom"/>
</dbReference>
<dbReference type="NCBIfam" id="TIGR01353">
    <property type="entry name" value="dGTP_triPase"/>
    <property type="match status" value="1"/>
</dbReference>
<keyword evidence="1" id="KW-0378">Hydrolase</keyword>
<dbReference type="PANTHER" id="PTHR11373:SF32">
    <property type="entry name" value="DEOXYGUANOSINETRIPHOSPHATE TRIPHOSPHOHYDROLASE"/>
    <property type="match status" value="1"/>
</dbReference>
<dbReference type="InterPro" id="IPR006674">
    <property type="entry name" value="HD_domain"/>
</dbReference>
<dbReference type="PROSITE" id="PS51831">
    <property type="entry name" value="HD"/>
    <property type="match status" value="1"/>
</dbReference>
<dbReference type="InterPro" id="IPR026875">
    <property type="entry name" value="PHydrolase_assoc_dom"/>
</dbReference>
<sequence length="498" mass="54847">MEHLAELGLTRDASGSLIVESQRAQRHGREAAPRERVGDGRTETERDRGRIAYSPYLRRLAGVTQVISPDLTASRMHSRASHTHKVALVARELAEAISRRALSDEGVARAIAAHGGLDVPACEAAGLAHDLGHPPFGHAGEQVLDRLLRKGGVTDGFEGNAQTFRIVTLLDDERIDRRGMDLTNVTLNAILKYPFRRPTQDADDFSTKKFGVYSSDVAAFERARTAMFSDDPASRRQSLEASIMDLADDIAYAIHDLEDFAAAGAIDMTRVLSDLNDALNAVRSGPKAFEESPATDPFTAETTRLRDYEGLFSDSDYVLALTNTRTLFTETFSAKSELDGVVLAQLKQLLSDRITSFFKNLVISDTPDYDDGPAVRLDKTDWHNMQALKVITRRYLIATPRMGTIQRAQTRTIERLFRGLTSWMRSAPDITSLPTGLQETLVLSDVRPPKKPVKKLSEAQLRAVADYICTMSDAEAALRADWFSGRVIPGMAADVATI</sequence>
<dbReference type="CDD" id="cd00077">
    <property type="entry name" value="HDc"/>
    <property type="match status" value="1"/>
</dbReference>
<dbReference type="SUPFAM" id="SSF109604">
    <property type="entry name" value="HD-domain/PDEase-like"/>
    <property type="match status" value="1"/>
</dbReference>
<feature type="region of interest" description="Disordered" evidence="2">
    <location>
        <begin position="21"/>
        <end position="46"/>
    </location>
</feature>
<dbReference type="Pfam" id="PF01966">
    <property type="entry name" value="HD"/>
    <property type="match status" value="1"/>
</dbReference>
<dbReference type="PANTHER" id="PTHR11373">
    <property type="entry name" value="DEOXYNUCLEOSIDE TRIPHOSPHATE TRIPHOSPHOHYDROLASE"/>
    <property type="match status" value="1"/>
</dbReference>
<name>A0A1G6IBH2_9MICO</name>
<evidence type="ECO:0000313" key="4">
    <source>
        <dbReference type="EMBL" id="SDC03887.1"/>
    </source>
</evidence>
<dbReference type="InterPro" id="IPR006261">
    <property type="entry name" value="dGTPase"/>
</dbReference>
<dbReference type="Pfam" id="PF13286">
    <property type="entry name" value="HD_assoc"/>
    <property type="match status" value="1"/>
</dbReference>
<accession>A0A1G6IBH2</accession>
<dbReference type="Proteomes" id="UP000183203">
    <property type="component" value="Unassembled WGS sequence"/>
</dbReference>
<gene>
    <name evidence="4" type="ORF">SAMN05216418_1461</name>
</gene>
<dbReference type="GO" id="GO:0006203">
    <property type="term" value="P:dGTP catabolic process"/>
    <property type="evidence" value="ECO:0007669"/>
    <property type="project" value="TreeGrafter"/>
</dbReference>
<feature type="domain" description="HD" evidence="3">
    <location>
        <begin position="79"/>
        <end position="253"/>
    </location>
</feature>
<dbReference type="RefSeq" id="WP_074615866.1">
    <property type="nucleotide sequence ID" value="NZ_FMYG01000003.1"/>
</dbReference>
<dbReference type="AlphaFoldDB" id="A0A1G6IBH2"/>